<dbReference type="EMBL" id="BARS01018325">
    <property type="protein sequence ID" value="GAF93194.1"/>
    <property type="molecule type" value="Genomic_DNA"/>
</dbReference>
<accession>X0TIW7</accession>
<sequence>LKLYDASTDSVSGMPEAWELKGGPYVNYGFLVYFLAFEDVKLTDTSEPWEALTDITPADSLEYVDPDDDIDVAVQVRGFVAYEHTHLAPALSKVSSDPDVYDVRPQKIVDANNDGVPDTVLPEGRWVFPDDWWNMVGNQFDVDPNMDLMDKAHEDGIDSSAQLGPFDSSVRTPKPDPGEAELPCIGPFNTLQRWSAELMWIADADTVPSSHDTYPTRNTVVPDGKMSWWDAPMPQALVSFDITQSTVTTGLSELDKGDLGPKAGMTKGYGYTGVARV</sequence>
<feature type="non-terminal residue" evidence="1">
    <location>
        <position position="277"/>
    </location>
</feature>
<gene>
    <name evidence="1" type="ORF">S01H1_29828</name>
</gene>
<comment type="caution">
    <text evidence="1">The sequence shown here is derived from an EMBL/GenBank/DDBJ whole genome shotgun (WGS) entry which is preliminary data.</text>
</comment>
<proteinExistence type="predicted"/>
<dbReference type="AlphaFoldDB" id="X0TIW7"/>
<name>X0TIW7_9ZZZZ</name>
<reference evidence="1" key="1">
    <citation type="journal article" date="2014" name="Front. Microbiol.">
        <title>High frequency of phylogenetically diverse reductive dehalogenase-homologous genes in deep subseafloor sedimentary metagenomes.</title>
        <authorList>
            <person name="Kawai M."/>
            <person name="Futagami T."/>
            <person name="Toyoda A."/>
            <person name="Takaki Y."/>
            <person name="Nishi S."/>
            <person name="Hori S."/>
            <person name="Arai W."/>
            <person name="Tsubouchi T."/>
            <person name="Morono Y."/>
            <person name="Uchiyama I."/>
            <person name="Ito T."/>
            <person name="Fujiyama A."/>
            <person name="Inagaki F."/>
            <person name="Takami H."/>
        </authorList>
    </citation>
    <scope>NUCLEOTIDE SEQUENCE</scope>
    <source>
        <strain evidence="1">Expedition CK06-06</strain>
    </source>
</reference>
<feature type="non-terminal residue" evidence="1">
    <location>
        <position position="1"/>
    </location>
</feature>
<protein>
    <submittedName>
        <fullName evidence="1">Uncharacterized protein</fullName>
    </submittedName>
</protein>
<evidence type="ECO:0000313" key="1">
    <source>
        <dbReference type="EMBL" id="GAF93194.1"/>
    </source>
</evidence>
<organism evidence="1">
    <name type="scientific">marine sediment metagenome</name>
    <dbReference type="NCBI Taxonomy" id="412755"/>
    <lineage>
        <taxon>unclassified sequences</taxon>
        <taxon>metagenomes</taxon>
        <taxon>ecological metagenomes</taxon>
    </lineage>
</organism>